<reference evidence="2 3" key="1">
    <citation type="submission" date="2013-02" db="EMBL/GenBank/DDBJ databases">
        <title>Draft Genome Sequence of Streptomyces aurantiacus, Which Produces Setomimycin.</title>
        <authorList>
            <person name="Gruening B.A."/>
            <person name="Praeg A."/>
            <person name="Erxleben A."/>
            <person name="Guenther S."/>
            <person name="Mueller M."/>
        </authorList>
    </citation>
    <scope>NUCLEOTIDE SEQUENCE [LARGE SCALE GENOMIC DNA]</scope>
    <source>
        <strain evidence="2 3">JA 4570</strain>
    </source>
</reference>
<gene>
    <name evidence="2" type="ORF">STRAU_6087</name>
</gene>
<keyword evidence="3" id="KW-1185">Reference proteome</keyword>
<evidence type="ECO:0000313" key="3">
    <source>
        <dbReference type="Proteomes" id="UP000014629"/>
    </source>
</evidence>
<dbReference type="AlphaFoldDB" id="S4AHB2"/>
<organism evidence="2 3">
    <name type="scientific">Streptomyces aurantiacus JA 4570</name>
    <dbReference type="NCBI Taxonomy" id="1286094"/>
    <lineage>
        <taxon>Bacteria</taxon>
        <taxon>Bacillati</taxon>
        <taxon>Actinomycetota</taxon>
        <taxon>Actinomycetes</taxon>
        <taxon>Kitasatosporales</taxon>
        <taxon>Streptomycetaceae</taxon>
        <taxon>Streptomyces</taxon>
        <taxon>Streptomyces aurantiacus group</taxon>
    </lineage>
</organism>
<dbReference type="EMBL" id="AOPZ01000361">
    <property type="protein sequence ID" value="EPH40872.1"/>
    <property type="molecule type" value="Genomic_DNA"/>
</dbReference>
<comment type="caution">
    <text evidence="2">The sequence shown here is derived from an EMBL/GenBank/DDBJ whole genome shotgun (WGS) entry which is preliminary data.</text>
</comment>
<accession>S4AHB2</accession>
<proteinExistence type="predicted"/>
<sequence length="144" mass="15449">MFPARILHGSALSLSGRRAGPPRLNGVSSAGPGLFRMGVQLRGDLFTLSRGLGNDADVPEEPTTPPKSGDDLLSIAQICTDYGVSRQTLHNRRADPKGEFPKGVIEPGSTRPRFRRGDLDAYFGKHPVTPGRRTDLESKGDAQG</sequence>
<dbReference type="PATRIC" id="fig|1286094.4.peg.6014"/>
<name>S4AHB2_9ACTN</name>
<feature type="compositionally biased region" description="Basic and acidic residues" evidence="1">
    <location>
        <begin position="132"/>
        <end position="144"/>
    </location>
</feature>
<feature type="region of interest" description="Disordered" evidence="1">
    <location>
        <begin position="89"/>
        <end position="144"/>
    </location>
</feature>
<evidence type="ECO:0000313" key="2">
    <source>
        <dbReference type="EMBL" id="EPH40872.1"/>
    </source>
</evidence>
<protein>
    <submittedName>
        <fullName evidence="2">Uncharacterized protein</fullName>
    </submittedName>
</protein>
<evidence type="ECO:0000256" key="1">
    <source>
        <dbReference type="SAM" id="MobiDB-lite"/>
    </source>
</evidence>
<feature type="region of interest" description="Disordered" evidence="1">
    <location>
        <begin position="51"/>
        <end position="71"/>
    </location>
</feature>
<dbReference type="Proteomes" id="UP000014629">
    <property type="component" value="Unassembled WGS sequence"/>
</dbReference>